<dbReference type="EMBL" id="VDMD01000006">
    <property type="protein sequence ID" value="TRM65067.1"/>
    <property type="molecule type" value="Genomic_DNA"/>
</dbReference>
<evidence type="ECO:0000256" key="1">
    <source>
        <dbReference type="ARBA" id="ARBA00007637"/>
    </source>
</evidence>
<keyword evidence="2" id="KW-0560">Oxidoreductase</keyword>
<dbReference type="Pfam" id="PF01370">
    <property type="entry name" value="Epimerase"/>
    <property type="match status" value="1"/>
</dbReference>
<evidence type="ECO:0000313" key="6">
    <source>
        <dbReference type="Proteomes" id="UP000320762"/>
    </source>
</evidence>
<sequence length="285" mass="31715">MKIAITGCNGSVGRRVVLCALRRGHHVRGIDLSPDTSEALIALVGNKASSFDYHSADLRDFDAVLRVLEGCQAVAHLAGIPNPTDYKVQAHNTNVVISWNILRAAAELGIKHVAQASSVNVVTLVYSQKPDFHYFPLDEEHPCLPDEPYGLSKVIAELQGSTIVRRYPDMRVASLRFSWSVPEKPGAHWKPFSRAATDLWGWVHEDDTAEAFLLALKPDNARWSGHEAFFISAPIISYEELDSKDLRLEYWPDVPVKEGKDVSGQKGFFDCSKAQRLLGWVHKAM</sequence>
<dbReference type="InterPro" id="IPR001509">
    <property type="entry name" value="Epimerase_deHydtase"/>
</dbReference>
<comment type="similarity">
    <text evidence="1">Belongs to the NAD(P)-dependent epimerase/dehydratase family.</text>
</comment>
<dbReference type="SUPFAM" id="SSF51735">
    <property type="entry name" value="NAD(P)-binding Rossmann-fold domains"/>
    <property type="match status" value="1"/>
</dbReference>
<keyword evidence="3" id="KW-0520">NAD</keyword>
<dbReference type="Gene3D" id="3.40.50.720">
    <property type="entry name" value="NAD(P)-binding Rossmann-like Domain"/>
    <property type="match status" value="1"/>
</dbReference>
<comment type="caution">
    <text evidence="5">The sequence shown here is derived from an EMBL/GenBank/DDBJ whole genome shotgun (WGS) entry which is preliminary data.</text>
</comment>
<proteinExistence type="inferred from homology"/>
<dbReference type="GO" id="GO:0016491">
    <property type="term" value="F:oxidoreductase activity"/>
    <property type="evidence" value="ECO:0007669"/>
    <property type="project" value="UniProtKB-KW"/>
</dbReference>
<name>A0A550CJX0_9AGAR</name>
<dbReference type="PANTHER" id="PTHR43103">
    <property type="entry name" value="NUCLEOSIDE-DIPHOSPHATE-SUGAR EPIMERASE"/>
    <property type="match status" value="1"/>
</dbReference>
<gene>
    <name evidence="5" type="ORF">BD626DRAFT_490797</name>
</gene>
<evidence type="ECO:0000259" key="4">
    <source>
        <dbReference type="Pfam" id="PF01370"/>
    </source>
</evidence>
<evidence type="ECO:0000256" key="2">
    <source>
        <dbReference type="ARBA" id="ARBA00023002"/>
    </source>
</evidence>
<keyword evidence="6" id="KW-1185">Reference proteome</keyword>
<accession>A0A550CJX0</accession>
<reference evidence="5 6" key="1">
    <citation type="journal article" date="2019" name="New Phytol.">
        <title>Comparative genomics reveals unique wood-decay strategies and fruiting body development in the Schizophyllaceae.</title>
        <authorList>
            <person name="Almasi E."/>
            <person name="Sahu N."/>
            <person name="Krizsan K."/>
            <person name="Balint B."/>
            <person name="Kovacs G.M."/>
            <person name="Kiss B."/>
            <person name="Cseklye J."/>
            <person name="Drula E."/>
            <person name="Henrissat B."/>
            <person name="Nagy I."/>
            <person name="Chovatia M."/>
            <person name="Adam C."/>
            <person name="LaButti K."/>
            <person name="Lipzen A."/>
            <person name="Riley R."/>
            <person name="Grigoriev I.V."/>
            <person name="Nagy L.G."/>
        </authorList>
    </citation>
    <scope>NUCLEOTIDE SEQUENCE [LARGE SCALE GENOMIC DNA]</scope>
    <source>
        <strain evidence="5 6">NL-1724</strain>
    </source>
</reference>
<dbReference type="OrthoDB" id="202470at2759"/>
<dbReference type="Proteomes" id="UP000320762">
    <property type="component" value="Unassembled WGS sequence"/>
</dbReference>
<protein>
    <recommendedName>
        <fullName evidence="4">NAD-dependent epimerase/dehydratase domain-containing protein</fullName>
    </recommendedName>
</protein>
<evidence type="ECO:0000256" key="3">
    <source>
        <dbReference type="ARBA" id="ARBA00023027"/>
    </source>
</evidence>
<organism evidence="5 6">
    <name type="scientific">Schizophyllum amplum</name>
    <dbReference type="NCBI Taxonomy" id="97359"/>
    <lineage>
        <taxon>Eukaryota</taxon>
        <taxon>Fungi</taxon>
        <taxon>Dikarya</taxon>
        <taxon>Basidiomycota</taxon>
        <taxon>Agaricomycotina</taxon>
        <taxon>Agaricomycetes</taxon>
        <taxon>Agaricomycetidae</taxon>
        <taxon>Agaricales</taxon>
        <taxon>Schizophyllaceae</taxon>
        <taxon>Schizophyllum</taxon>
    </lineage>
</organism>
<feature type="domain" description="NAD-dependent epimerase/dehydratase" evidence="4">
    <location>
        <begin position="3"/>
        <end position="178"/>
    </location>
</feature>
<dbReference type="STRING" id="97359.A0A550CJX0"/>
<evidence type="ECO:0000313" key="5">
    <source>
        <dbReference type="EMBL" id="TRM65067.1"/>
    </source>
</evidence>
<dbReference type="AlphaFoldDB" id="A0A550CJX0"/>
<dbReference type="InterPro" id="IPR036291">
    <property type="entry name" value="NAD(P)-bd_dom_sf"/>
</dbReference>
<dbReference type="PANTHER" id="PTHR43103:SF5">
    <property type="entry name" value="4-EPIMERASE, PUTATIVE (AFU_ORTHOLOGUE AFUA_7G00360)-RELATED"/>
    <property type="match status" value="1"/>
</dbReference>